<dbReference type="Pfam" id="PF01627">
    <property type="entry name" value="Hpt"/>
    <property type="match status" value="1"/>
</dbReference>
<dbReference type="RefSeq" id="WP_037462578.1">
    <property type="nucleotide sequence ID" value="NZ_AVFL01000148.1"/>
</dbReference>
<keyword evidence="2" id="KW-0597">Phosphoprotein</keyword>
<proteinExistence type="predicted"/>
<evidence type="ECO:0000259" key="3">
    <source>
        <dbReference type="PROSITE" id="PS50894"/>
    </source>
</evidence>
<protein>
    <recommendedName>
        <fullName evidence="3">HPt domain-containing protein</fullName>
    </recommendedName>
</protein>
<sequence length="103" mass="10662">MAAKLADLARAVGADNLDAMLAVVPDAARRELARLRAAGADVAEARRAAHALNGLAGNFGLERLRRLAEMVETGQLDAAATADLIATAIDECETAIAGWRVPA</sequence>
<dbReference type="SUPFAM" id="SSF47226">
    <property type="entry name" value="Histidine-containing phosphotransfer domain, HPT domain"/>
    <property type="match status" value="1"/>
</dbReference>
<feature type="modified residue" description="Phosphohistidine" evidence="2">
    <location>
        <position position="50"/>
    </location>
</feature>
<dbReference type="InterPro" id="IPR008207">
    <property type="entry name" value="Sig_transdc_His_kin_Hpt_dom"/>
</dbReference>
<evidence type="ECO:0000313" key="4">
    <source>
        <dbReference type="EMBL" id="EWY35628.1"/>
    </source>
</evidence>
<reference evidence="4 5" key="1">
    <citation type="submission" date="2013-08" db="EMBL/GenBank/DDBJ databases">
        <title>The genome sequence of Skermanella stibiiresistens.</title>
        <authorList>
            <person name="Zhu W."/>
            <person name="Wang G."/>
        </authorList>
    </citation>
    <scope>NUCLEOTIDE SEQUENCE [LARGE SCALE GENOMIC DNA]</scope>
    <source>
        <strain evidence="4 5">SB22</strain>
    </source>
</reference>
<name>W9GVZ2_9PROT</name>
<dbReference type="Gene3D" id="1.20.120.160">
    <property type="entry name" value="HPT domain"/>
    <property type="match status" value="1"/>
</dbReference>
<dbReference type="InterPro" id="IPR036641">
    <property type="entry name" value="HPT_dom_sf"/>
</dbReference>
<comment type="caution">
    <text evidence="4">The sequence shown here is derived from an EMBL/GenBank/DDBJ whole genome shotgun (WGS) entry which is preliminary data.</text>
</comment>
<evidence type="ECO:0000313" key="5">
    <source>
        <dbReference type="Proteomes" id="UP000019486"/>
    </source>
</evidence>
<dbReference type="AlphaFoldDB" id="W9GVZ2"/>
<dbReference type="GO" id="GO:0000160">
    <property type="term" value="P:phosphorelay signal transduction system"/>
    <property type="evidence" value="ECO:0007669"/>
    <property type="project" value="UniProtKB-KW"/>
</dbReference>
<organism evidence="4 5">
    <name type="scientific">Skermanella stibiiresistens SB22</name>
    <dbReference type="NCBI Taxonomy" id="1385369"/>
    <lineage>
        <taxon>Bacteria</taxon>
        <taxon>Pseudomonadati</taxon>
        <taxon>Pseudomonadota</taxon>
        <taxon>Alphaproteobacteria</taxon>
        <taxon>Rhodospirillales</taxon>
        <taxon>Azospirillaceae</taxon>
        <taxon>Skermanella</taxon>
    </lineage>
</organism>
<keyword evidence="1" id="KW-0902">Two-component regulatory system</keyword>
<dbReference type="GO" id="GO:0004672">
    <property type="term" value="F:protein kinase activity"/>
    <property type="evidence" value="ECO:0007669"/>
    <property type="project" value="UniProtKB-ARBA"/>
</dbReference>
<feature type="non-terminal residue" evidence="4">
    <location>
        <position position="1"/>
    </location>
</feature>
<feature type="domain" description="HPt" evidence="3">
    <location>
        <begin position="9"/>
        <end position="99"/>
    </location>
</feature>
<accession>W9GVZ2</accession>
<gene>
    <name evidence="4" type="ORF">N825_15040</name>
</gene>
<dbReference type="PROSITE" id="PS50894">
    <property type="entry name" value="HPT"/>
    <property type="match status" value="1"/>
</dbReference>
<evidence type="ECO:0000256" key="1">
    <source>
        <dbReference type="ARBA" id="ARBA00023012"/>
    </source>
</evidence>
<keyword evidence="5" id="KW-1185">Reference proteome</keyword>
<dbReference type="Proteomes" id="UP000019486">
    <property type="component" value="Unassembled WGS sequence"/>
</dbReference>
<evidence type="ECO:0000256" key="2">
    <source>
        <dbReference type="PROSITE-ProRule" id="PRU00110"/>
    </source>
</evidence>
<dbReference type="EMBL" id="AVFL01000148">
    <property type="protein sequence ID" value="EWY35628.1"/>
    <property type="molecule type" value="Genomic_DNA"/>
</dbReference>